<name>A0A1C7MA90_GRIFR</name>
<accession>A0A1C7MA90</accession>
<keyword evidence="2" id="KW-1185">Reference proteome</keyword>
<dbReference type="OMA" id="MEWRANQ"/>
<protein>
    <submittedName>
        <fullName evidence="1">Uncharacterized protein</fullName>
    </submittedName>
</protein>
<reference evidence="1 2" key="1">
    <citation type="submission" date="2016-03" db="EMBL/GenBank/DDBJ databases">
        <title>Whole genome sequencing of Grifola frondosa 9006-11.</title>
        <authorList>
            <person name="Min B."/>
            <person name="Park H."/>
            <person name="Kim J.-G."/>
            <person name="Cho H."/>
            <person name="Oh Y.-L."/>
            <person name="Kong W.-S."/>
            <person name="Choi I.-G."/>
        </authorList>
    </citation>
    <scope>NUCLEOTIDE SEQUENCE [LARGE SCALE GENOMIC DNA]</scope>
    <source>
        <strain evidence="1 2">9006-11</strain>
    </source>
</reference>
<dbReference type="AlphaFoldDB" id="A0A1C7MA90"/>
<dbReference type="OrthoDB" id="3160714at2759"/>
<evidence type="ECO:0000313" key="1">
    <source>
        <dbReference type="EMBL" id="OBZ73791.1"/>
    </source>
</evidence>
<proteinExistence type="predicted"/>
<sequence>MAKILAGYTLEQDELAAFIKAAGYGPGPGEPDPAPFETWMDFMEWRANQPPVVQDPNTIVPYPHWFNDMEGKHVHAFITRTSKPHVTNMNLRFKESDIDRLIRDRFIKMSNNIFQASNMRFFSLPSNYVGVEVD</sequence>
<organism evidence="1 2">
    <name type="scientific">Grifola frondosa</name>
    <name type="common">Maitake</name>
    <name type="synonym">Polyporus frondosus</name>
    <dbReference type="NCBI Taxonomy" id="5627"/>
    <lineage>
        <taxon>Eukaryota</taxon>
        <taxon>Fungi</taxon>
        <taxon>Dikarya</taxon>
        <taxon>Basidiomycota</taxon>
        <taxon>Agaricomycotina</taxon>
        <taxon>Agaricomycetes</taxon>
        <taxon>Polyporales</taxon>
        <taxon>Grifolaceae</taxon>
        <taxon>Grifola</taxon>
    </lineage>
</organism>
<gene>
    <name evidence="1" type="ORF">A0H81_05879</name>
</gene>
<evidence type="ECO:0000313" key="2">
    <source>
        <dbReference type="Proteomes" id="UP000092993"/>
    </source>
</evidence>
<dbReference type="Proteomes" id="UP000092993">
    <property type="component" value="Unassembled WGS sequence"/>
</dbReference>
<dbReference type="EMBL" id="LUGG01000006">
    <property type="protein sequence ID" value="OBZ73791.1"/>
    <property type="molecule type" value="Genomic_DNA"/>
</dbReference>
<comment type="caution">
    <text evidence="1">The sequence shown here is derived from an EMBL/GenBank/DDBJ whole genome shotgun (WGS) entry which is preliminary data.</text>
</comment>